<protein>
    <submittedName>
        <fullName evidence="2">Uncharacterized protein</fullName>
    </submittedName>
</protein>
<proteinExistence type="predicted"/>
<evidence type="ECO:0000313" key="2">
    <source>
        <dbReference type="EMBL" id="CAD7623352.1"/>
    </source>
</evidence>
<dbReference type="EMBL" id="CAJPIZ010001616">
    <property type="protein sequence ID" value="CAG2103782.1"/>
    <property type="molecule type" value="Genomic_DNA"/>
</dbReference>
<dbReference type="EMBL" id="OC856191">
    <property type="protein sequence ID" value="CAD7623352.1"/>
    <property type="molecule type" value="Genomic_DNA"/>
</dbReference>
<dbReference type="AlphaFoldDB" id="A0A7R9KK14"/>
<feature type="signal peptide" evidence="1">
    <location>
        <begin position="1"/>
        <end position="19"/>
    </location>
</feature>
<dbReference type="Proteomes" id="UP000759131">
    <property type="component" value="Unassembled WGS sequence"/>
</dbReference>
<keyword evidence="1" id="KW-0732">Signal</keyword>
<name>A0A7R9KK14_9ACAR</name>
<organism evidence="2">
    <name type="scientific">Medioppia subpectinata</name>
    <dbReference type="NCBI Taxonomy" id="1979941"/>
    <lineage>
        <taxon>Eukaryota</taxon>
        <taxon>Metazoa</taxon>
        <taxon>Ecdysozoa</taxon>
        <taxon>Arthropoda</taxon>
        <taxon>Chelicerata</taxon>
        <taxon>Arachnida</taxon>
        <taxon>Acari</taxon>
        <taxon>Acariformes</taxon>
        <taxon>Sarcoptiformes</taxon>
        <taxon>Oribatida</taxon>
        <taxon>Brachypylina</taxon>
        <taxon>Oppioidea</taxon>
        <taxon>Oppiidae</taxon>
        <taxon>Medioppia</taxon>
    </lineage>
</organism>
<reference evidence="2" key="1">
    <citation type="submission" date="2020-11" db="EMBL/GenBank/DDBJ databases">
        <authorList>
            <person name="Tran Van P."/>
        </authorList>
    </citation>
    <scope>NUCLEOTIDE SEQUENCE</scope>
</reference>
<evidence type="ECO:0000256" key="1">
    <source>
        <dbReference type="SAM" id="SignalP"/>
    </source>
</evidence>
<dbReference type="OrthoDB" id="6499022at2759"/>
<evidence type="ECO:0000313" key="3">
    <source>
        <dbReference type="Proteomes" id="UP000759131"/>
    </source>
</evidence>
<accession>A0A7R9KK14</accession>
<sequence>MLILFVILASTFLINYAHAQTCNAKTLRKVDLSVARIITIGNSGRQFPEQKGTELKKYCSEYYRIFPCIITKTKRIPVCTEQHVDTAMNFVRSMLGNAIDLLCSEYSEGSDKCDTLGRPPRKLKHQRRTKSFLIPLLDMFDSFPEV</sequence>
<gene>
    <name evidence="2" type="ORF">OSB1V03_LOCUS3808</name>
</gene>
<feature type="chain" id="PRO_5036210914" evidence="1">
    <location>
        <begin position="20"/>
        <end position="146"/>
    </location>
</feature>
<keyword evidence="3" id="KW-1185">Reference proteome</keyword>